<keyword evidence="5" id="KW-0597">Phosphoprotein</keyword>
<dbReference type="PRINTS" id="PR00344">
    <property type="entry name" value="BCTRLSENSOR"/>
</dbReference>
<dbReference type="GO" id="GO:0005524">
    <property type="term" value="F:ATP binding"/>
    <property type="evidence" value="ECO:0007669"/>
    <property type="project" value="UniProtKB-KW"/>
</dbReference>
<evidence type="ECO:0000256" key="7">
    <source>
        <dbReference type="ARBA" id="ARBA00022692"/>
    </source>
</evidence>
<dbReference type="Pfam" id="PF00512">
    <property type="entry name" value="HisKA"/>
    <property type="match status" value="1"/>
</dbReference>
<evidence type="ECO:0000256" key="14">
    <source>
        <dbReference type="SAM" id="Phobius"/>
    </source>
</evidence>
<accession>A0AAE3DTK4</accession>
<evidence type="ECO:0000256" key="4">
    <source>
        <dbReference type="ARBA" id="ARBA00022475"/>
    </source>
</evidence>
<dbReference type="FunFam" id="3.30.565.10:FF:000006">
    <property type="entry name" value="Sensor histidine kinase WalK"/>
    <property type="match status" value="1"/>
</dbReference>
<comment type="caution">
    <text evidence="16">The sequence shown here is derived from an EMBL/GenBank/DDBJ whole genome shotgun (WGS) entry which is preliminary data.</text>
</comment>
<dbReference type="SUPFAM" id="SSF158472">
    <property type="entry name" value="HAMP domain-like"/>
    <property type="match status" value="1"/>
</dbReference>
<evidence type="ECO:0000256" key="10">
    <source>
        <dbReference type="ARBA" id="ARBA00022840"/>
    </source>
</evidence>
<keyword evidence="17" id="KW-1185">Reference proteome</keyword>
<dbReference type="SMART" id="SM00387">
    <property type="entry name" value="HATPase_c"/>
    <property type="match status" value="1"/>
</dbReference>
<comment type="catalytic activity">
    <reaction evidence="1">
        <text>ATP + protein L-histidine = ADP + protein N-phospho-L-histidine.</text>
        <dbReference type="EC" id="2.7.13.3"/>
    </reaction>
</comment>
<feature type="domain" description="Histidine kinase" evidence="15">
    <location>
        <begin position="254"/>
        <end position="471"/>
    </location>
</feature>
<evidence type="ECO:0000256" key="5">
    <source>
        <dbReference type="ARBA" id="ARBA00022553"/>
    </source>
</evidence>
<evidence type="ECO:0000259" key="15">
    <source>
        <dbReference type="PROSITE" id="PS50109"/>
    </source>
</evidence>
<dbReference type="FunFam" id="1.10.287.130:FF:000001">
    <property type="entry name" value="Two-component sensor histidine kinase"/>
    <property type="match status" value="1"/>
</dbReference>
<keyword evidence="6" id="KW-0808">Transferase</keyword>
<evidence type="ECO:0000256" key="2">
    <source>
        <dbReference type="ARBA" id="ARBA00004651"/>
    </source>
</evidence>
<dbReference type="InterPro" id="IPR036890">
    <property type="entry name" value="HATPase_C_sf"/>
</dbReference>
<dbReference type="CDD" id="cd00075">
    <property type="entry name" value="HATPase"/>
    <property type="match status" value="1"/>
</dbReference>
<dbReference type="Pfam" id="PF02518">
    <property type="entry name" value="HATPase_c"/>
    <property type="match status" value="1"/>
</dbReference>
<keyword evidence="8" id="KW-0547">Nucleotide-binding</keyword>
<evidence type="ECO:0000256" key="11">
    <source>
        <dbReference type="ARBA" id="ARBA00022989"/>
    </source>
</evidence>
<keyword evidence="7 14" id="KW-0812">Transmembrane</keyword>
<protein>
    <recommendedName>
        <fullName evidence="3">histidine kinase</fullName>
        <ecNumber evidence="3">2.7.13.3</ecNumber>
    </recommendedName>
</protein>
<dbReference type="InterPro" id="IPR004358">
    <property type="entry name" value="Sig_transdc_His_kin-like_C"/>
</dbReference>
<evidence type="ECO:0000256" key="1">
    <source>
        <dbReference type="ARBA" id="ARBA00000085"/>
    </source>
</evidence>
<dbReference type="InterPro" id="IPR003661">
    <property type="entry name" value="HisK_dim/P_dom"/>
</dbReference>
<dbReference type="Gene3D" id="3.30.565.10">
    <property type="entry name" value="Histidine kinase-like ATPase, C-terminal domain"/>
    <property type="match status" value="1"/>
</dbReference>
<name>A0AAE3DTK4_9FIRM</name>
<evidence type="ECO:0000313" key="17">
    <source>
        <dbReference type="Proteomes" id="UP001197875"/>
    </source>
</evidence>
<evidence type="ECO:0000256" key="12">
    <source>
        <dbReference type="ARBA" id="ARBA00023012"/>
    </source>
</evidence>
<dbReference type="EMBL" id="JAJEPR010000016">
    <property type="protein sequence ID" value="MCC2190210.1"/>
    <property type="molecule type" value="Genomic_DNA"/>
</dbReference>
<evidence type="ECO:0000313" key="16">
    <source>
        <dbReference type="EMBL" id="MCC2190210.1"/>
    </source>
</evidence>
<keyword evidence="4" id="KW-1003">Cell membrane</keyword>
<evidence type="ECO:0000256" key="13">
    <source>
        <dbReference type="ARBA" id="ARBA00023136"/>
    </source>
</evidence>
<dbReference type="AlphaFoldDB" id="A0AAE3DTK4"/>
<comment type="subcellular location">
    <subcellularLocation>
        <location evidence="2">Cell membrane</location>
        <topology evidence="2">Multi-pass membrane protein</topology>
    </subcellularLocation>
</comment>
<reference evidence="16 17" key="1">
    <citation type="submission" date="2021-10" db="EMBL/GenBank/DDBJ databases">
        <title>Anaerobic single-cell dispensing facilitates the cultivation of human gut bacteria.</title>
        <authorList>
            <person name="Afrizal A."/>
        </authorList>
    </citation>
    <scope>NUCLEOTIDE SEQUENCE [LARGE SCALE GENOMIC DNA]</scope>
    <source>
        <strain evidence="16 17">CLA-AA-H277</strain>
    </source>
</reference>
<dbReference type="EC" id="2.7.13.3" evidence="3"/>
<keyword evidence="13 14" id="KW-0472">Membrane</keyword>
<dbReference type="Gene3D" id="1.10.287.130">
    <property type="match status" value="1"/>
</dbReference>
<dbReference type="InterPro" id="IPR003594">
    <property type="entry name" value="HATPase_dom"/>
</dbReference>
<evidence type="ECO:0000256" key="9">
    <source>
        <dbReference type="ARBA" id="ARBA00022777"/>
    </source>
</evidence>
<dbReference type="GO" id="GO:0005886">
    <property type="term" value="C:plasma membrane"/>
    <property type="evidence" value="ECO:0007669"/>
    <property type="project" value="UniProtKB-SubCell"/>
</dbReference>
<dbReference type="Proteomes" id="UP001197875">
    <property type="component" value="Unassembled WGS sequence"/>
</dbReference>
<dbReference type="GO" id="GO:0000155">
    <property type="term" value="F:phosphorelay sensor kinase activity"/>
    <property type="evidence" value="ECO:0007669"/>
    <property type="project" value="InterPro"/>
</dbReference>
<sequence>MKKRLRVKFAVLYGLFALLSFIAVSTFTMSLTRKYETKKVADSLYQDASRIASASLIQSYTKSSSSRKDLYNFLSAAAAYQNSTIWLMDTSGNILINTSLPFEESEDPEKLPEMDPGEFTGSYYQIGTFFDYYSKDVLSVVSPVTSGDAVKGYIVIHCYLSKIERECNSVLNISYFTLLVILGLSLIPVFGFWRLISRPLDRLIYAAGKYAAGNLDYTFIKEPTDELEYIGASLQYLAGRAGKGGESQRKFISNISHDFRSPLTSIKGYVEAILDGTIPVEIQDRYLHIVLSETERLEKLTKGLLTLNTFDDNGYLMEMSDFDINEVIRRTLETFEGRCNERGIRFSLLFDEASLPVHADMEKIQQVLYNLIDNAVKFSRDDSVIYIETLQKREKIFVSVKDTGLGIPQDSLPKIWERFYKTDLSRGKDKKGTGLGLAIVKEIIQAHGENINVVSTEGVGTEFTFTLQSAGK</sequence>
<dbReference type="Gene3D" id="6.10.340.10">
    <property type="match status" value="1"/>
</dbReference>
<evidence type="ECO:0000256" key="6">
    <source>
        <dbReference type="ARBA" id="ARBA00022679"/>
    </source>
</evidence>
<dbReference type="SUPFAM" id="SSF47384">
    <property type="entry name" value="Homodimeric domain of signal transducing histidine kinase"/>
    <property type="match status" value="1"/>
</dbReference>
<dbReference type="SMART" id="SM00388">
    <property type="entry name" value="HisKA"/>
    <property type="match status" value="1"/>
</dbReference>
<keyword evidence="11 14" id="KW-1133">Transmembrane helix</keyword>
<evidence type="ECO:0000256" key="8">
    <source>
        <dbReference type="ARBA" id="ARBA00022741"/>
    </source>
</evidence>
<keyword evidence="12" id="KW-0902">Two-component regulatory system</keyword>
<dbReference type="PANTHER" id="PTHR45528:SF1">
    <property type="entry name" value="SENSOR HISTIDINE KINASE CPXA"/>
    <property type="match status" value="1"/>
</dbReference>
<dbReference type="CDD" id="cd06225">
    <property type="entry name" value="HAMP"/>
    <property type="match status" value="1"/>
</dbReference>
<dbReference type="PANTHER" id="PTHR45528">
    <property type="entry name" value="SENSOR HISTIDINE KINASE CPXA"/>
    <property type="match status" value="1"/>
</dbReference>
<dbReference type="InterPro" id="IPR050398">
    <property type="entry name" value="HssS/ArlS-like"/>
</dbReference>
<dbReference type="RefSeq" id="WP_178045573.1">
    <property type="nucleotide sequence ID" value="NZ_JAJEPR010000016.1"/>
</dbReference>
<dbReference type="SUPFAM" id="SSF55874">
    <property type="entry name" value="ATPase domain of HSP90 chaperone/DNA topoisomerase II/histidine kinase"/>
    <property type="match status" value="1"/>
</dbReference>
<feature type="transmembrane region" description="Helical" evidence="14">
    <location>
        <begin position="173"/>
        <end position="193"/>
    </location>
</feature>
<dbReference type="PROSITE" id="PS50109">
    <property type="entry name" value="HIS_KIN"/>
    <property type="match status" value="1"/>
</dbReference>
<keyword evidence="10" id="KW-0067">ATP-binding</keyword>
<dbReference type="InterPro" id="IPR036097">
    <property type="entry name" value="HisK_dim/P_sf"/>
</dbReference>
<organism evidence="16 17">
    <name type="scientific">Fusicatenibacter faecihominis</name>
    <dbReference type="NCBI Taxonomy" id="2881276"/>
    <lineage>
        <taxon>Bacteria</taxon>
        <taxon>Bacillati</taxon>
        <taxon>Bacillota</taxon>
        <taxon>Clostridia</taxon>
        <taxon>Lachnospirales</taxon>
        <taxon>Lachnospiraceae</taxon>
        <taxon>Fusicatenibacter</taxon>
    </lineage>
</organism>
<dbReference type="InterPro" id="IPR005467">
    <property type="entry name" value="His_kinase_dom"/>
</dbReference>
<gene>
    <name evidence="16" type="ORF">LKD71_10390</name>
</gene>
<evidence type="ECO:0000256" key="3">
    <source>
        <dbReference type="ARBA" id="ARBA00012438"/>
    </source>
</evidence>
<dbReference type="CDD" id="cd00082">
    <property type="entry name" value="HisKA"/>
    <property type="match status" value="1"/>
</dbReference>
<keyword evidence="9" id="KW-0418">Kinase</keyword>
<proteinExistence type="predicted"/>